<evidence type="ECO:0000313" key="10">
    <source>
        <dbReference type="EMBL" id="OAB77597.1"/>
    </source>
</evidence>
<dbReference type="PROSITE" id="PS50885">
    <property type="entry name" value="HAMP"/>
    <property type="match status" value="1"/>
</dbReference>
<dbReference type="SMART" id="SM00283">
    <property type="entry name" value="MA"/>
    <property type="match status" value="1"/>
</dbReference>
<keyword evidence="3 7" id="KW-0472">Membrane</keyword>
<evidence type="ECO:0000256" key="5">
    <source>
        <dbReference type="ARBA" id="ARBA00029447"/>
    </source>
</evidence>
<sequence length="562" mass="61567">MFRIKESISRKLMLVVATVLLIVSLLFSISFYFVSMDIFNNYVLPEVDNNLKTSSTDTYKGLNTSQALQALQGNEGSQSIVSFYFDEKVRDSELDNIYLANIKDKEVTILATDSKSPLKVSNTVAYQEAMQSALDNKSATSEVYTNELGTFKTEFIAIPGSTMILAISIDANFIAEQTQFILWICIGITIIGMAVGLTIAYYSSRRIIKPIIQLAAHSNLLAQGDLRQVPVVTGHDEISQLASSFQKMTHNLKEMISHVQLTSREVLNGSDDLLNRTEVMKSMVEGSNAVLKEIDKGSESIALTSKENAIAMEEITQGIMHIANSSGEVSEQVAEATLEAVSGNQLAQRAIEQMQQVEQTSIESLEVMSTMNERSQVIGEVVTSISEITKQIQMLSLNASIEAARAGEHGRGFAVVAGEVRKLSELSTIATQKIAEHLSTIQKDTEASVVAMDRVNQEVRSGKILVQDAGKAFSQLDVLIQDVNQTIQAVSAATQQVSAGTEEVSASVEETALITSKSRTSMNEISTTSEQQLHEMEQHRSIVTSLHEHALQLQEAIQQFKI</sequence>
<evidence type="ECO:0000313" key="11">
    <source>
        <dbReference type="Proteomes" id="UP000077134"/>
    </source>
</evidence>
<reference evidence="10 11" key="1">
    <citation type="submission" date="2016-02" db="EMBL/GenBank/DDBJ databases">
        <title>Paenibacillus sp. LPB0068, isolated from Crassostrea gigas.</title>
        <authorList>
            <person name="Shin S.-K."/>
            <person name="Yi H."/>
        </authorList>
    </citation>
    <scope>NUCLEOTIDE SEQUENCE [LARGE SCALE GENOMIC DNA]</scope>
    <source>
        <strain evidence="10 11">LPB0068</strain>
    </source>
</reference>
<keyword evidence="11" id="KW-1185">Reference proteome</keyword>
<dbReference type="GO" id="GO:0004888">
    <property type="term" value="F:transmembrane signaling receptor activity"/>
    <property type="evidence" value="ECO:0007669"/>
    <property type="project" value="InterPro"/>
</dbReference>
<keyword evidence="7" id="KW-1133">Transmembrane helix</keyword>
<dbReference type="RefSeq" id="WP_068654319.1">
    <property type="nucleotide sequence ID" value="NZ_CP017770.1"/>
</dbReference>
<dbReference type="InterPro" id="IPR003660">
    <property type="entry name" value="HAMP_dom"/>
</dbReference>
<comment type="similarity">
    <text evidence="5">Belongs to the methyl-accepting chemotaxis (MCP) protein family.</text>
</comment>
<dbReference type="Pfam" id="PF00015">
    <property type="entry name" value="MCPsignal"/>
    <property type="match status" value="1"/>
</dbReference>
<dbReference type="PRINTS" id="PR00260">
    <property type="entry name" value="CHEMTRNSDUCR"/>
</dbReference>
<feature type="domain" description="HAMP" evidence="9">
    <location>
        <begin position="205"/>
        <end position="257"/>
    </location>
</feature>
<evidence type="ECO:0000259" key="9">
    <source>
        <dbReference type="PROSITE" id="PS50885"/>
    </source>
</evidence>
<organism evidence="10 11">
    <name type="scientific">Paenibacillus crassostreae</name>
    <dbReference type="NCBI Taxonomy" id="1763538"/>
    <lineage>
        <taxon>Bacteria</taxon>
        <taxon>Bacillati</taxon>
        <taxon>Bacillota</taxon>
        <taxon>Bacilli</taxon>
        <taxon>Bacillales</taxon>
        <taxon>Paenibacillaceae</taxon>
        <taxon>Paenibacillus</taxon>
    </lineage>
</organism>
<evidence type="ECO:0000259" key="8">
    <source>
        <dbReference type="PROSITE" id="PS50111"/>
    </source>
</evidence>
<evidence type="ECO:0000256" key="6">
    <source>
        <dbReference type="PROSITE-ProRule" id="PRU00284"/>
    </source>
</evidence>
<dbReference type="Gene3D" id="1.10.287.950">
    <property type="entry name" value="Methyl-accepting chemotaxis protein"/>
    <property type="match status" value="1"/>
</dbReference>
<comment type="subcellular location">
    <subcellularLocation>
        <location evidence="1">Cell membrane</location>
    </subcellularLocation>
</comment>
<protein>
    <submittedName>
        <fullName evidence="10">Chemotaxis protein</fullName>
    </submittedName>
</protein>
<evidence type="ECO:0000256" key="3">
    <source>
        <dbReference type="ARBA" id="ARBA00023136"/>
    </source>
</evidence>
<feature type="transmembrane region" description="Helical" evidence="7">
    <location>
        <begin position="12"/>
        <end position="34"/>
    </location>
</feature>
<evidence type="ECO:0000256" key="7">
    <source>
        <dbReference type="SAM" id="Phobius"/>
    </source>
</evidence>
<feature type="transmembrane region" description="Helical" evidence="7">
    <location>
        <begin position="180"/>
        <end position="202"/>
    </location>
</feature>
<dbReference type="CDD" id="cd06225">
    <property type="entry name" value="HAMP"/>
    <property type="match status" value="1"/>
</dbReference>
<dbReference type="InterPro" id="IPR004090">
    <property type="entry name" value="Chemotax_Me-accpt_rcpt"/>
</dbReference>
<dbReference type="PANTHER" id="PTHR32089:SF112">
    <property type="entry name" value="LYSOZYME-LIKE PROTEIN-RELATED"/>
    <property type="match status" value="1"/>
</dbReference>
<dbReference type="CDD" id="cd11386">
    <property type="entry name" value="MCP_signal"/>
    <property type="match status" value="1"/>
</dbReference>
<keyword evidence="4 6" id="KW-0807">Transducer</keyword>
<dbReference type="AlphaFoldDB" id="A0A167GIA0"/>
<evidence type="ECO:0000256" key="1">
    <source>
        <dbReference type="ARBA" id="ARBA00004236"/>
    </source>
</evidence>
<dbReference type="EMBL" id="LSFN01000002">
    <property type="protein sequence ID" value="OAB77597.1"/>
    <property type="molecule type" value="Genomic_DNA"/>
</dbReference>
<dbReference type="OrthoDB" id="369835at2"/>
<proteinExistence type="inferred from homology"/>
<dbReference type="Pfam" id="PF00672">
    <property type="entry name" value="HAMP"/>
    <property type="match status" value="1"/>
</dbReference>
<dbReference type="SUPFAM" id="SSF58104">
    <property type="entry name" value="Methyl-accepting chemotaxis protein (MCP) signaling domain"/>
    <property type="match status" value="1"/>
</dbReference>
<dbReference type="GO" id="GO:0007165">
    <property type="term" value="P:signal transduction"/>
    <property type="evidence" value="ECO:0007669"/>
    <property type="project" value="UniProtKB-KW"/>
</dbReference>
<dbReference type="SMART" id="SM00304">
    <property type="entry name" value="HAMP"/>
    <property type="match status" value="1"/>
</dbReference>
<keyword evidence="2" id="KW-1003">Cell membrane</keyword>
<dbReference type="GO" id="GO:0005886">
    <property type="term" value="C:plasma membrane"/>
    <property type="evidence" value="ECO:0007669"/>
    <property type="project" value="UniProtKB-SubCell"/>
</dbReference>
<evidence type="ECO:0000256" key="2">
    <source>
        <dbReference type="ARBA" id="ARBA00022475"/>
    </source>
</evidence>
<keyword evidence="7" id="KW-0812">Transmembrane</keyword>
<dbReference type="GO" id="GO:0006935">
    <property type="term" value="P:chemotaxis"/>
    <property type="evidence" value="ECO:0007669"/>
    <property type="project" value="InterPro"/>
</dbReference>
<dbReference type="STRING" id="1763538.LPB68_07790"/>
<dbReference type="PANTHER" id="PTHR32089">
    <property type="entry name" value="METHYL-ACCEPTING CHEMOTAXIS PROTEIN MCPB"/>
    <property type="match status" value="1"/>
</dbReference>
<gene>
    <name evidence="10" type="ORF">PNBC_00870</name>
</gene>
<accession>A0A167GIA0</accession>
<feature type="domain" description="Methyl-accepting transducer" evidence="8">
    <location>
        <begin position="276"/>
        <end position="512"/>
    </location>
</feature>
<feature type="transmembrane region" description="Helical" evidence="7">
    <location>
        <begin position="155"/>
        <end position="173"/>
    </location>
</feature>
<dbReference type="Proteomes" id="UP000077134">
    <property type="component" value="Unassembled WGS sequence"/>
</dbReference>
<dbReference type="InterPro" id="IPR004089">
    <property type="entry name" value="MCPsignal_dom"/>
</dbReference>
<dbReference type="KEGG" id="pcx:LPB68_07790"/>
<evidence type="ECO:0000256" key="4">
    <source>
        <dbReference type="ARBA" id="ARBA00023224"/>
    </source>
</evidence>
<dbReference type="Gene3D" id="6.10.340.10">
    <property type="match status" value="1"/>
</dbReference>
<comment type="caution">
    <text evidence="10">The sequence shown here is derived from an EMBL/GenBank/DDBJ whole genome shotgun (WGS) entry which is preliminary data.</text>
</comment>
<name>A0A167GIA0_9BACL</name>
<dbReference type="PROSITE" id="PS50111">
    <property type="entry name" value="CHEMOTAXIS_TRANSDUC_2"/>
    <property type="match status" value="1"/>
</dbReference>